<proteinExistence type="inferred from homology"/>
<dbReference type="Proteomes" id="UP000236395">
    <property type="component" value="Unassembled WGS sequence"/>
</dbReference>
<organism evidence="4 6">
    <name type="scientific">Staphylococcus schweitzeri</name>
    <dbReference type="NCBI Taxonomy" id="1654388"/>
    <lineage>
        <taxon>Bacteria</taxon>
        <taxon>Bacillati</taxon>
        <taxon>Bacillota</taxon>
        <taxon>Bacilli</taxon>
        <taxon>Bacillales</taxon>
        <taxon>Staphylococcaceae</taxon>
        <taxon>Staphylococcus</taxon>
    </lineage>
</organism>
<dbReference type="EMBL" id="CCEH01000012">
    <property type="protein sequence ID" value="CDR28453.1"/>
    <property type="molecule type" value="Genomic_DNA"/>
</dbReference>
<name>A0A2K4AJY8_9STAP</name>
<reference evidence="3 7" key="3">
    <citation type="submission" date="2020-10" db="EMBL/GenBank/DDBJ databases">
        <title>Phenotypic and genomic profiling of Staphylococcus argenteus in Canada and the United States and recommendations for clinical result reporting.</title>
        <authorList>
            <person name="Eshaghi A."/>
            <person name="Bommersbach C."/>
            <person name="Zitterman S."/>
            <person name="Burnham C.-A.D."/>
            <person name="Patel R."/>
            <person name="Schuetz A.N."/>
            <person name="Patel S.N."/>
            <person name="Kus J.V."/>
        </authorList>
    </citation>
    <scope>NUCLEOTIDE SEQUENCE [LARGE SCALE GENOMIC DNA]</scope>
    <source>
        <strain evidence="3 7">DSM 28300</strain>
    </source>
</reference>
<dbReference type="CDD" id="cd06223">
    <property type="entry name" value="PRTases_typeI"/>
    <property type="match status" value="1"/>
</dbReference>
<protein>
    <submittedName>
        <fullName evidence="4">ComF family protein</fullName>
    </submittedName>
    <submittedName>
        <fullName evidence="2">ComF operon protein 3</fullName>
    </submittedName>
</protein>
<sequence length="224" mass="26323">MNKCLNCGRKINESISIYNLFKKPNRLCKLCESAWEEMKINSKERRCVKCLKCLSDKEEICLDCEFLATHFKLMEQLYCGYNYDGIMKEVIHQFKFMKDYYLCELLAHLIEIPSTTYDYIVPIPSSASNDQYRTYNPVEEVLTAKEIQFEKVLKMVDRPKQAGLSKKERLIEENPFIVDTSLDLTDKEILLIDDIYTTGLTIHRAGCKLYTKNIRKFKVFAFAR</sequence>
<dbReference type="Gene3D" id="3.40.50.2020">
    <property type="match status" value="1"/>
</dbReference>
<accession>A0A077UMG7</accession>
<keyword evidence="7" id="KW-1185">Reference proteome</keyword>
<dbReference type="EMBL" id="JADAMT010000012">
    <property type="protein sequence ID" value="MBE2129190.1"/>
    <property type="molecule type" value="Genomic_DNA"/>
</dbReference>
<comment type="similarity">
    <text evidence="1">Belongs to the ComF/GntX family.</text>
</comment>
<dbReference type="InterPro" id="IPR029057">
    <property type="entry name" value="PRTase-like"/>
</dbReference>
<dbReference type="Proteomes" id="UP000044616">
    <property type="component" value="Unassembled WGS sequence"/>
</dbReference>
<dbReference type="SUPFAM" id="SSF53271">
    <property type="entry name" value="PRTase-like"/>
    <property type="match status" value="1"/>
</dbReference>
<evidence type="ECO:0000313" key="6">
    <source>
        <dbReference type="Proteomes" id="UP000236395"/>
    </source>
</evidence>
<dbReference type="PANTHER" id="PTHR47505:SF1">
    <property type="entry name" value="DNA UTILIZATION PROTEIN YHGH"/>
    <property type="match status" value="1"/>
</dbReference>
<dbReference type="Proteomes" id="UP000596960">
    <property type="component" value="Unassembled WGS sequence"/>
</dbReference>
<dbReference type="RefSeq" id="WP_047530973.1">
    <property type="nucleotide sequence ID" value="NZ_CBCSFW010000006.1"/>
</dbReference>
<evidence type="ECO:0000313" key="5">
    <source>
        <dbReference type="Proteomes" id="UP000044616"/>
    </source>
</evidence>
<dbReference type="AlphaFoldDB" id="A0A2K4AJY8"/>
<reference evidence="2 5" key="1">
    <citation type="submission" date="2014-05" db="EMBL/GenBank/DDBJ databases">
        <authorList>
            <person name="Aslett A.Martin."/>
            <person name="De Silva Nishadi"/>
        </authorList>
    </citation>
    <scope>NUCLEOTIDE SEQUENCE [LARGE SCALE GENOMIC DNA]</scope>
</reference>
<dbReference type="PANTHER" id="PTHR47505">
    <property type="entry name" value="DNA UTILIZATION PROTEIN YHGH"/>
    <property type="match status" value="1"/>
</dbReference>
<dbReference type="InterPro" id="IPR051910">
    <property type="entry name" value="ComF/GntX_DNA_util-trans"/>
</dbReference>
<reference evidence="4 6" key="2">
    <citation type="submission" date="2017-08" db="EMBL/GenBank/DDBJ databases">
        <title>Draft genome sequences of 64 type strains of genus Staph aureus.</title>
        <authorList>
            <person name="Cole K."/>
            <person name="Golubchik T."/>
            <person name="Russell J."/>
            <person name="Foster D."/>
            <person name="Llewelyn M."/>
            <person name="Wilson D."/>
            <person name="Crook D."/>
            <person name="Paul J."/>
        </authorList>
    </citation>
    <scope>NUCLEOTIDE SEQUENCE [LARGE SCALE GENOMIC DNA]</scope>
    <source>
        <strain evidence="4 6">DSM 28300</strain>
    </source>
</reference>
<dbReference type="GeneID" id="98345094"/>
<evidence type="ECO:0000313" key="2">
    <source>
        <dbReference type="EMBL" id="CDR28453.1"/>
    </source>
</evidence>
<dbReference type="EMBL" id="PPQS01000016">
    <property type="protein sequence ID" value="PNZ50410.1"/>
    <property type="molecule type" value="Genomic_DNA"/>
</dbReference>
<evidence type="ECO:0000313" key="3">
    <source>
        <dbReference type="EMBL" id="MBE2129190.1"/>
    </source>
</evidence>
<gene>
    <name evidence="4" type="ORF">CD116_03900</name>
    <name evidence="2" type="ORF">ERS140147_01585</name>
    <name evidence="3" type="ORF">ILQ21_09030</name>
</gene>
<evidence type="ECO:0000313" key="7">
    <source>
        <dbReference type="Proteomes" id="UP000596960"/>
    </source>
</evidence>
<evidence type="ECO:0000313" key="4">
    <source>
        <dbReference type="EMBL" id="PNZ50410.1"/>
    </source>
</evidence>
<dbReference type="InterPro" id="IPR000836">
    <property type="entry name" value="PRTase_dom"/>
</dbReference>
<accession>A0A2K4AJY8</accession>
<evidence type="ECO:0000256" key="1">
    <source>
        <dbReference type="ARBA" id="ARBA00008007"/>
    </source>
</evidence>